<dbReference type="PANTHER" id="PTHR20961:SF38">
    <property type="entry name" value="PROTEIN O-LINKED-MANNOSE BETA-1,4-N-ACETYLGLUCOSAMINYLTRANSFERASE 2"/>
    <property type="match status" value="1"/>
</dbReference>
<dbReference type="PANTHER" id="PTHR20961">
    <property type="entry name" value="GLYCOSYLTRANSFERASE"/>
    <property type="match status" value="1"/>
</dbReference>
<dbReference type="KEGG" id="spu:586701"/>
<name>A0A7M7N8M6_STRPU</name>
<evidence type="ECO:0000256" key="4">
    <source>
        <dbReference type="ARBA" id="ARBA00022692"/>
    </source>
</evidence>
<keyword evidence="6" id="KW-0472">Membrane</keyword>
<dbReference type="Proteomes" id="UP000007110">
    <property type="component" value="Unassembled WGS sequence"/>
</dbReference>
<keyword evidence="7" id="KW-0325">Glycoprotein</keyword>
<sequence length="571" mass="64116">MEVSTLLLTILIPLLACSVYYCRHLKQQLATSRTKAEESSYLPKEERTLANGSQDWATYLEEWGSSARCQGSTNVDRRCIFHNLCYYTKYNDFVFLHAPHSISEGIPDDRQQPALVDLSSVPDHNTQYFGYVDVPSTVVQSIKNVSYQEGKYLLFNRFNMGNLMHVFHDDLLPVFYTQLQLGLLNLRSGVNDATLLTSDSQEEGPYFQLYEHISKKTPILTHQLSQDDSSRLACFEEVHVGLSKFTTWYQYGFDIPQGPLDDIAVTSTEIELFTSFYKSKLNIDGCSNAEIENSNTFVILLRRTNRLILNEVELSLALAQHFDALVVVASLEMYSLSELIGLISCSKGLVAVHGSLLSLSIFLPPCSVLVEIFPYAVNPDNYTPYRTLAHLKGMNIVYRAWRNFDEINTVTYPDAEPEIGGIAHLEPELQEQILSSAEVPSHLCCNDPAWLFRIYQDTIVDVDSFVEVVRDALLESQDGAIENEIGRVPYQPGAVQEVSCFTIPLPSGVVTSEDDDGDDDAVGLLLSWSPPWNIPFIQNTIKADNSITLDYEVTIQEQGKGKCTQGRSSCQ</sequence>
<keyword evidence="4" id="KW-0812">Transmembrane</keyword>
<feature type="signal peptide" evidence="8">
    <location>
        <begin position="1"/>
        <end position="16"/>
    </location>
</feature>
<dbReference type="GO" id="GO:0035269">
    <property type="term" value="P:protein O-linked glycosylation via mannose"/>
    <property type="evidence" value="ECO:0000318"/>
    <property type="project" value="GO_Central"/>
</dbReference>
<dbReference type="GeneID" id="586701"/>
<reference evidence="10" key="2">
    <citation type="submission" date="2021-01" db="UniProtKB">
        <authorList>
            <consortium name="EnsemblMetazoa"/>
        </authorList>
    </citation>
    <scope>IDENTIFICATION</scope>
</reference>
<dbReference type="InterPro" id="IPR007657">
    <property type="entry name" value="Glycosyltransferase_61"/>
</dbReference>
<evidence type="ECO:0000256" key="2">
    <source>
        <dbReference type="ARBA" id="ARBA00022676"/>
    </source>
</evidence>
<keyword evidence="2" id="KW-0328">Glycosyltransferase</keyword>
<feature type="chain" id="PRO_5029620029" description="Glycosyltransferase 61 catalytic domain-containing protein" evidence="8">
    <location>
        <begin position="17"/>
        <end position="571"/>
    </location>
</feature>
<evidence type="ECO:0000256" key="5">
    <source>
        <dbReference type="ARBA" id="ARBA00022989"/>
    </source>
</evidence>
<evidence type="ECO:0000256" key="3">
    <source>
        <dbReference type="ARBA" id="ARBA00022679"/>
    </source>
</evidence>
<reference evidence="11" key="1">
    <citation type="submission" date="2015-02" db="EMBL/GenBank/DDBJ databases">
        <title>Genome sequencing for Strongylocentrotus purpuratus.</title>
        <authorList>
            <person name="Murali S."/>
            <person name="Liu Y."/>
            <person name="Vee V."/>
            <person name="English A."/>
            <person name="Wang M."/>
            <person name="Skinner E."/>
            <person name="Han Y."/>
            <person name="Muzny D.M."/>
            <person name="Worley K.C."/>
            <person name="Gibbs R.A."/>
        </authorList>
    </citation>
    <scope>NUCLEOTIDE SEQUENCE</scope>
</reference>
<dbReference type="InterPro" id="IPR049625">
    <property type="entry name" value="Glyco_transf_61_cat"/>
</dbReference>
<dbReference type="GO" id="GO:0016020">
    <property type="term" value="C:membrane"/>
    <property type="evidence" value="ECO:0007669"/>
    <property type="project" value="UniProtKB-SubCell"/>
</dbReference>
<dbReference type="AlphaFoldDB" id="A0A7M7N8M6"/>
<evidence type="ECO:0000313" key="11">
    <source>
        <dbReference type="Proteomes" id="UP000007110"/>
    </source>
</evidence>
<evidence type="ECO:0000256" key="8">
    <source>
        <dbReference type="SAM" id="SignalP"/>
    </source>
</evidence>
<dbReference type="FunCoup" id="A0A7M7N8M6">
    <property type="interactions" value="63"/>
</dbReference>
<keyword evidence="8" id="KW-0732">Signal</keyword>
<dbReference type="Pfam" id="PF04577">
    <property type="entry name" value="Glyco_transf_61"/>
    <property type="match status" value="1"/>
</dbReference>
<evidence type="ECO:0000256" key="6">
    <source>
        <dbReference type="ARBA" id="ARBA00023136"/>
    </source>
</evidence>
<organism evidence="10 11">
    <name type="scientific">Strongylocentrotus purpuratus</name>
    <name type="common">Purple sea urchin</name>
    <dbReference type="NCBI Taxonomy" id="7668"/>
    <lineage>
        <taxon>Eukaryota</taxon>
        <taxon>Metazoa</taxon>
        <taxon>Echinodermata</taxon>
        <taxon>Eleutherozoa</taxon>
        <taxon>Echinozoa</taxon>
        <taxon>Echinoidea</taxon>
        <taxon>Euechinoidea</taxon>
        <taxon>Echinacea</taxon>
        <taxon>Camarodonta</taxon>
        <taxon>Echinidea</taxon>
        <taxon>Strongylocentrotidae</taxon>
        <taxon>Strongylocentrotus</taxon>
    </lineage>
</organism>
<proteinExistence type="predicted"/>
<evidence type="ECO:0000256" key="7">
    <source>
        <dbReference type="ARBA" id="ARBA00023180"/>
    </source>
</evidence>
<dbReference type="GO" id="GO:0097363">
    <property type="term" value="F:protein O-acetylglucosaminyltransferase activity"/>
    <property type="evidence" value="ECO:0000318"/>
    <property type="project" value="GO_Central"/>
</dbReference>
<protein>
    <recommendedName>
        <fullName evidence="9">Glycosyltransferase 61 catalytic domain-containing protein</fullName>
    </recommendedName>
</protein>
<dbReference type="GO" id="GO:0005783">
    <property type="term" value="C:endoplasmic reticulum"/>
    <property type="evidence" value="ECO:0000318"/>
    <property type="project" value="GO_Central"/>
</dbReference>
<evidence type="ECO:0000313" key="10">
    <source>
        <dbReference type="EnsemblMetazoa" id="XP_030831644"/>
    </source>
</evidence>
<dbReference type="InParanoid" id="A0A7M7N8M6"/>
<dbReference type="EnsemblMetazoa" id="XM_030975784">
    <property type="protein sequence ID" value="XP_030831644"/>
    <property type="gene ID" value="LOC586701"/>
</dbReference>
<accession>A0A7M7N8M6</accession>
<dbReference type="OrthoDB" id="529273at2759"/>
<evidence type="ECO:0000256" key="1">
    <source>
        <dbReference type="ARBA" id="ARBA00004167"/>
    </source>
</evidence>
<dbReference type="RefSeq" id="XP_030831644.1">
    <property type="nucleotide sequence ID" value="XM_030975784.1"/>
</dbReference>
<keyword evidence="5" id="KW-1133">Transmembrane helix</keyword>
<dbReference type="CTD" id="84892"/>
<feature type="domain" description="Glycosyltransferase 61 catalytic" evidence="9">
    <location>
        <begin position="270"/>
        <end position="370"/>
    </location>
</feature>
<keyword evidence="3" id="KW-0808">Transferase</keyword>
<keyword evidence="11" id="KW-1185">Reference proteome</keyword>
<dbReference type="OMA" id="EFQMRVV"/>
<comment type="subcellular location">
    <subcellularLocation>
        <location evidence="1">Membrane</location>
        <topology evidence="1">Single-pass membrane protein</topology>
    </subcellularLocation>
</comment>
<evidence type="ECO:0000259" key="9">
    <source>
        <dbReference type="Pfam" id="PF04577"/>
    </source>
</evidence>